<sequence>MYTVALGLSLLLFPASISAQQYDLLLKNGHVIDPKNGINSKIDVAIKEGKIARVAKDISSSQAAKTVDATDLYITPGLIDIHTHVFVGSKPNTFADGSSSVSPDDFTLRSGVTTVVDAGTSGWRNFPVFKENVIEQSKTRILVFLNIAGTGMSGKATQENMEDMDSDQAIQTLKKYPDIIVGIKIGHFEGKEWTPFDRALEAGKKANVPLLVECHLPQYSLEEQLNRMRPGDIITHSYEKVSERMPVVDEQGKVRPFVLAAQKKGILFDVGHGGAGFWFEQAVPAWEQGFAPNSFGTDLHRFSMNAGMKSMLNVMSKYMAMGMSLDDAILRATWNAAKSIKREDLGHLSEGAVADVTILSMQQGKFGFIDAGGNRLDGNRKLEAELTIRAGKVVWDLNGIAAQKWTK</sequence>
<name>A0A6C0GUL4_9BACT</name>
<feature type="domain" description="Amidohydrolase-related" evidence="4">
    <location>
        <begin position="284"/>
        <end position="360"/>
    </location>
</feature>
<dbReference type="Gene3D" id="3.20.20.140">
    <property type="entry name" value="Metal-dependent hydrolases"/>
    <property type="match status" value="1"/>
</dbReference>
<gene>
    <name evidence="5" type="ORF">GXP67_07035</name>
</gene>
<dbReference type="InterPro" id="IPR020043">
    <property type="entry name" value="Deacetylase_Atu3266-like"/>
</dbReference>
<dbReference type="GO" id="GO:0019213">
    <property type="term" value="F:deacetylase activity"/>
    <property type="evidence" value="ECO:0007669"/>
    <property type="project" value="InterPro"/>
</dbReference>
<dbReference type="Proteomes" id="UP000480178">
    <property type="component" value="Chromosome"/>
</dbReference>
<dbReference type="InterPro" id="IPR032466">
    <property type="entry name" value="Metal_Hydrolase"/>
</dbReference>
<reference evidence="5 6" key="1">
    <citation type="submission" date="2020-01" db="EMBL/GenBank/DDBJ databases">
        <authorList>
            <person name="Kim M.K."/>
        </authorList>
    </citation>
    <scope>NUCLEOTIDE SEQUENCE [LARGE SCALE GENOMIC DNA]</scope>
    <source>
        <strain evidence="5 6">172606-1</strain>
    </source>
</reference>
<dbReference type="InterPro" id="IPR011059">
    <property type="entry name" value="Metal-dep_hydrolase_composite"/>
</dbReference>
<keyword evidence="5" id="KW-0378">Hydrolase</keyword>
<dbReference type="NCBIfam" id="NF006689">
    <property type="entry name" value="PRK09237.1"/>
    <property type="match status" value="1"/>
</dbReference>
<keyword evidence="1" id="KW-0479">Metal-binding</keyword>
<dbReference type="SUPFAM" id="SSF51556">
    <property type="entry name" value="Metallo-dependent hydrolases"/>
    <property type="match status" value="1"/>
</dbReference>
<dbReference type="KEGG" id="rhoz:GXP67_07035"/>
<dbReference type="SUPFAM" id="SSF51338">
    <property type="entry name" value="Composite domain of metallo-dependent hydrolases"/>
    <property type="match status" value="1"/>
</dbReference>
<evidence type="ECO:0000256" key="3">
    <source>
        <dbReference type="SAM" id="SignalP"/>
    </source>
</evidence>
<feature type="modified residue" description="N6-carboxylysine" evidence="2">
    <location>
        <position position="184"/>
    </location>
</feature>
<dbReference type="PANTHER" id="PTHR42717:SF1">
    <property type="entry name" value="IMIDAZOLONEPROPIONASE AND RELATED AMIDOHYDROLASES"/>
    <property type="match status" value="1"/>
</dbReference>
<dbReference type="InterPro" id="IPR006680">
    <property type="entry name" value="Amidohydro-rel"/>
</dbReference>
<feature type="chain" id="PRO_5025442763" evidence="3">
    <location>
        <begin position="20"/>
        <end position="407"/>
    </location>
</feature>
<dbReference type="PANTHER" id="PTHR42717">
    <property type="entry name" value="DIHYDROOROTASE-RELATED"/>
    <property type="match status" value="1"/>
</dbReference>
<feature type="binding site" evidence="1">
    <location>
        <position position="298"/>
    </location>
    <ligand>
        <name>Zn(2+)</name>
        <dbReference type="ChEBI" id="CHEBI:29105"/>
        <label>1</label>
    </ligand>
</feature>
<dbReference type="AlphaFoldDB" id="A0A6C0GUL4"/>
<dbReference type="PIRSF" id="PIRSF039004">
    <property type="entry name" value="ADE_EF_0837"/>
    <property type="match status" value="1"/>
</dbReference>
<dbReference type="Pfam" id="PF01979">
    <property type="entry name" value="Amidohydro_1"/>
    <property type="match status" value="1"/>
</dbReference>
<evidence type="ECO:0000256" key="2">
    <source>
        <dbReference type="PIRSR" id="PIRSR039004-2"/>
    </source>
</evidence>
<dbReference type="EMBL" id="CP048222">
    <property type="protein sequence ID" value="QHT71919.1"/>
    <property type="molecule type" value="Genomic_DNA"/>
</dbReference>
<keyword evidence="1" id="KW-0862">Zinc</keyword>
<protein>
    <submittedName>
        <fullName evidence="5">Amidohydrolase/deacetylase family metallohydrolase</fullName>
    </submittedName>
</protein>
<feature type="signal peptide" evidence="3">
    <location>
        <begin position="1"/>
        <end position="19"/>
    </location>
</feature>
<evidence type="ECO:0000259" key="4">
    <source>
        <dbReference type="Pfam" id="PF01979"/>
    </source>
</evidence>
<keyword evidence="6" id="KW-1185">Reference proteome</keyword>
<feature type="binding site" description="via carbamate group" evidence="1">
    <location>
        <position position="184"/>
    </location>
    <ligand>
        <name>Zn(2+)</name>
        <dbReference type="ChEBI" id="CHEBI:29105"/>
        <label>1</label>
    </ligand>
</feature>
<feature type="binding site" evidence="1">
    <location>
        <position position="82"/>
    </location>
    <ligand>
        <name>Zn(2+)</name>
        <dbReference type="ChEBI" id="CHEBI:29105"/>
        <label>1</label>
    </ligand>
</feature>
<evidence type="ECO:0000256" key="1">
    <source>
        <dbReference type="PIRSR" id="PIRSR039004-1"/>
    </source>
</evidence>
<keyword evidence="3" id="KW-0732">Signal</keyword>
<dbReference type="GO" id="GO:0016810">
    <property type="term" value="F:hydrolase activity, acting on carbon-nitrogen (but not peptide) bonds"/>
    <property type="evidence" value="ECO:0007669"/>
    <property type="project" value="InterPro"/>
</dbReference>
<dbReference type="GO" id="GO:0046872">
    <property type="term" value="F:metal ion binding"/>
    <property type="evidence" value="ECO:0007669"/>
    <property type="project" value="UniProtKB-KW"/>
</dbReference>
<proteinExistence type="predicted"/>
<dbReference type="Gene3D" id="2.30.40.10">
    <property type="entry name" value="Urease, subunit C, domain 1"/>
    <property type="match status" value="1"/>
</dbReference>
<feature type="binding site" description="via carbamate group" evidence="1">
    <location>
        <position position="184"/>
    </location>
    <ligand>
        <name>Zn(2+)</name>
        <dbReference type="ChEBI" id="CHEBI:29105"/>
        <label>2</label>
    </ligand>
</feature>
<feature type="binding site" evidence="1">
    <location>
        <position position="236"/>
    </location>
    <ligand>
        <name>Zn(2+)</name>
        <dbReference type="ChEBI" id="CHEBI:29105"/>
        <label>2</label>
    </ligand>
</feature>
<organism evidence="5 6">
    <name type="scientific">Rhodocytophaga rosea</name>
    <dbReference type="NCBI Taxonomy" id="2704465"/>
    <lineage>
        <taxon>Bacteria</taxon>
        <taxon>Pseudomonadati</taxon>
        <taxon>Bacteroidota</taxon>
        <taxon>Cytophagia</taxon>
        <taxon>Cytophagales</taxon>
        <taxon>Rhodocytophagaceae</taxon>
        <taxon>Rhodocytophaga</taxon>
    </lineage>
</organism>
<feature type="binding site" evidence="1">
    <location>
        <position position="84"/>
    </location>
    <ligand>
        <name>Zn(2+)</name>
        <dbReference type="ChEBI" id="CHEBI:29105"/>
        <label>1</label>
    </ligand>
</feature>
<accession>A0A6C0GUL4</accession>
<evidence type="ECO:0000313" key="5">
    <source>
        <dbReference type="EMBL" id="QHT71919.1"/>
    </source>
</evidence>
<evidence type="ECO:0000313" key="6">
    <source>
        <dbReference type="Proteomes" id="UP000480178"/>
    </source>
</evidence>